<feature type="coiled-coil region" evidence="1">
    <location>
        <begin position="148"/>
        <end position="175"/>
    </location>
</feature>
<comment type="caution">
    <text evidence="3">The sequence shown here is derived from an EMBL/GenBank/DDBJ whole genome shotgun (WGS) entry which is preliminary data.</text>
</comment>
<proteinExistence type="predicted"/>
<keyword evidence="4" id="KW-1185">Reference proteome</keyword>
<evidence type="ECO:0000259" key="2">
    <source>
        <dbReference type="Pfam" id="PF04782"/>
    </source>
</evidence>
<accession>A0A835U5C6</accession>
<dbReference type="EMBL" id="JADCNL010000558">
    <property type="protein sequence ID" value="KAG0446696.1"/>
    <property type="molecule type" value="Genomic_DNA"/>
</dbReference>
<dbReference type="InterPro" id="IPR006867">
    <property type="entry name" value="DUF632"/>
</dbReference>
<organism evidence="3 4">
    <name type="scientific">Vanilla planifolia</name>
    <name type="common">Vanilla</name>
    <dbReference type="NCBI Taxonomy" id="51239"/>
    <lineage>
        <taxon>Eukaryota</taxon>
        <taxon>Viridiplantae</taxon>
        <taxon>Streptophyta</taxon>
        <taxon>Embryophyta</taxon>
        <taxon>Tracheophyta</taxon>
        <taxon>Spermatophyta</taxon>
        <taxon>Magnoliopsida</taxon>
        <taxon>Liliopsida</taxon>
        <taxon>Asparagales</taxon>
        <taxon>Orchidaceae</taxon>
        <taxon>Vanilloideae</taxon>
        <taxon>Vanilleae</taxon>
        <taxon>Vanilla</taxon>
    </lineage>
</organism>
<sequence length="176" mass="20419">MYASEAAPKYQHRPSYISRLSSFQLELRSRLKLHEMPKKTSRQGKVIAVLTEKGHCPAIFVTCQDWLKLLEELPEKEVEDAINKLIEVAAQFLPRTERGDGGLRSTLSFSRKVNEEIQREEETVDWSLNYDSLQSCLAVFFDRLKSFAESSLAKYEALQRSINEARDRYDTTEIRK</sequence>
<feature type="domain" description="DUF632" evidence="2">
    <location>
        <begin position="15"/>
        <end position="88"/>
    </location>
</feature>
<dbReference type="AlphaFoldDB" id="A0A835U5C6"/>
<keyword evidence="1" id="KW-0175">Coiled coil</keyword>
<name>A0A835U5C6_VANPL</name>
<dbReference type="PANTHER" id="PTHR21450">
    <property type="entry name" value="PROTEIN ALTERED PHOSPHATE STARVATION RESPONSE 1"/>
    <property type="match status" value="1"/>
</dbReference>
<protein>
    <recommendedName>
        <fullName evidence="2">DUF632 domain-containing protein</fullName>
    </recommendedName>
</protein>
<gene>
    <name evidence="3" type="ORF">HPP92_028712</name>
</gene>
<dbReference type="Proteomes" id="UP000636800">
    <property type="component" value="Unassembled WGS sequence"/>
</dbReference>
<dbReference type="PANTHER" id="PTHR21450:SF6">
    <property type="entry name" value="EXPRESSED PROTEIN"/>
    <property type="match status" value="1"/>
</dbReference>
<reference evidence="3 4" key="1">
    <citation type="journal article" date="2020" name="Nat. Food">
        <title>A phased Vanilla planifolia genome enables genetic improvement of flavour and production.</title>
        <authorList>
            <person name="Hasing T."/>
            <person name="Tang H."/>
            <person name="Brym M."/>
            <person name="Khazi F."/>
            <person name="Huang T."/>
            <person name="Chambers A.H."/>
        </authorList>
    </citation>
    <scope>NUCLEOTIDE SEQUENCE [LARGE SCALE GENOMIC DNA]</scope>
    <source>
        <tissue evidence="3">Leaf</tissue>
    </source>
</reference>
<evidence type="ECO:0000313" key="4">
    <source>
        <dbReference type="Proteomes" id="UP000636800"/>
    </source>
</evidence>
<dbReference type="Pfam" id="PF04782">
    <property type="entry name" value="DUF632"/>
    <property type="match status" value="1"/>
</dbReference>
<evidence type="ECO:0000313" key="3">
    <source>
        <dbReference type="EMBL" id="KAG0446696.1"/>
    </source>
</evidence>
<evidence type="ECO:0000256" key="1">
    <source>
        <dbReference type="SAM" id="Coils"/>
    </source>
</evidence>